<sequence>MDHHSFVIHVVGESLRGTTLDNLDISHSSALLQLITAPHTSTTNPVHCCLYSKDIRVKCSYRFGNIKSNSAKLVTLNSRRLLSHRISEISNNRC</sequence>
<dbReference type="WBParaSite" id="SRDH1_82950.1">
    <property type="protein sequence ID" value="SRDH1_82950.1"/>
    <property type="gene ID" value="SRDH1_82950"/>
</dbReference>
<evidence type="ECO:0000313" key="1">
    <source>
        <dbReference type="Proteomes" id="UP000050792"/>
    </source>
</evidence>
<protein>
    <submittedName>
        <fullName evidence="2">Uncharacterized protein</fullName>
    </submittedName>
</protein>
<reference evidence="1" key="1">
    <citation type="submission" date="2022-06" db="EMBL/GenBank/DDBJ databases">
        <authorList>
            <person name="Berger JAMES D."/>
            <person name="Berger JAMES D."/>
        </authorList>
    </citation>
    <scope>NUCLEOTIDE SEQUENCE [LARGE SCALE GENOMIC DNA]</scope>
</reference>
<evidence type="ECO:0000313" key="2">
    <source>
        <dbReference type="WBParaSite" id="SRDH1_82950.1"/>
    </source>
</evidence>
<name>A0AA85GAB4_9TREM</name>
<proteinExistence type="predicted"/>
<dbReference type="AlphaFoldDB" id="A0AA85GAB4"/>
<accession>A0AA85GAB4</accession>
<dbReference type="Proteomes" id="UP000050792">
    <property type="component" value="Unassembled WGS sequence"/>
</dbReference>
<reference evidence="2" key="2">
    <citation type="submission" date="2023-11" db="UniProtKB">
        <authorList>
            <consortium name="WormBaseParasite"/>
        </authorList>
    </citation>
    <scope>IDENTIFICATION</scope>
</reference>
<keyword evidence="1" id="KW-1185">Reference proteome</keyword>
<organism evidence="1 2">
    <name type="scientific">Schistosoma rodhaini</name>
    <dbReference type="NCBI Taxonomy" id="6188"/>
    <lineage>
        <taxon>Eukaryota</taxon>
        <taxon>Metazoa</taxon>
        <taxon>Spiralia</taxon>
        <taxon>Lophotrochozoa</taxon>
        <taxon>Platyhelminthes</taxon>
        <taxon>Trematoda</taxon>
        <taxon>Digenea</taxon>
        <taxon>Strigeidida</taxon>
        <taxon>Schistosomatoidea</taxon>
        <taxon>Schistosomatidae</taxon>
        <taxon>Schistosoma</taxon>
    </lineage>
</organism>